<sequence length="108" mass="12021">MIAPFAWAVALGALSPLVAAVHEDALPSYTYGAHIPVECMSRSSETGEHLENEKHEIEWNPFPVCNETGRPLEFNYGTEGELNCTIAMIDDPFFHLLEFYIHSDAPLS</sequence>
<dbReference type="OrthoDB" id="18530at2759"/>
<dbReference type="EMBL" id="JAADYS010002032">
    <property type="protein sequence ID" value="KAF4460044.1"/>
    <property type="molecule type" value="Genomic_DNA"/>
</dbReference>
<feature type="chain" id="PRO_5034962081" evidence="1">
    <location>
        <begin position="21"/>
        <end position="108"/>
    </location>
</feature>
<dbReference type="PANTHER" id="PTHR40368:SF1">
    <property type="entry name" value="YALI0F14399P"/>
    <property type="match status" value="1"/>
</dbReference>
<evidence type="ECO:0000313" key="3">
    <source>
        <dbReference type="Proteomes" id="UP000554235"/>
    </source>
</evidence>
<accession>A0A8H4L2K2</accession>
<name>A0A8H4L2K2_9HYPO</name>
<dbReference type="PANTHER" id="PTHR40368">
    <property type="entry name" value="YALI0F14399P"/>
    <property type="match status" value="1"/>
</dbReference>
<comment type="caution">
    <text evidence="2">The sequence shown here is derived from an EMBL/GenBank/DDBJ whole genome shotgun (WGS) entry which is preliminary data.</text>
</comment>
<gene>
    <name evidence="2" type="ORF">FALBO_13194</name>
</gene>
<keyword evidence="1" id="KW-0732">Signal</keyword>
<proteinExistence type="predicted"/>
<organism evidence="2 3">
    <name type="scientific">Fusarium albosuccineum</name>
    <dbReference type="NCBI Taxonomy" id="1237068"/>
    <lineage>
        <taxon>Eukaryota</taxon>
        <taxon>Fungi</taxon>
        <taxon>Dikarya</taxon>
        <taxon>Ascomycota</taxon>
        <taxon>Pezizomycotina</taxon>
        <taxon>Sordariomycetes</taxon>
        <taxon>Hypocreomycetidae</taxon>
        <taxon>Hypocreales</taxon>
        <taxon>Nectriaceae</taxon>
        <taxon>Fusarium</taxon>
        <taxon>Fusarium decemcellulare species complex</taxon>
    </lineage>
</organism>
<feature type="non-terminal residue" evidence="2">
    <location>
        <position position="108"/>
    </location>
</feature>
<evidence type="ECO:0000313" key="2">
    <source>
        <dbReference type="EMBL" id="KAF4460044.1"/>
    </source>
</evidence>
<evidence type="ECO:0000256" key="1">
    <source>
        <dbReference type="SAM" id="SignalP"/>
    </source>
</evidence>
<protein>
    <submittedName>
        <fullName evidence="2">Uncharacterized protein</fullName>
    </submittedName>
</protein>
<feature type="signal peptide" evidence="1">
    <location>
        <begin position="1"/>
        <end position="20"/>
    </location>
</feature>
<dbReference type="Proteomes" id="UP000554235">
    <property type="component" value="Unassembled WGS sequence"/>
</dbReference>
<dbReference type="AlphaFoldDB" id="A0A8H4L2K2"/>
<reference evidence="2 3" key="1">
    <citation type="submission" date="2020-01" db="EMBL/GenBank/DDBJ databases">
        <title>Identification and distribution of gene clusters putatively required for synthesis of sphingolipid metabolism inhibitors in phylogenetically diverse species of the filamentous fungus Fusarium.</title>
        <authorList>
            <person name="Kim H.-S."/>
            <person name="Busman M."/>
            <person name="Brown D.W."/>
            <person name="Divon H."/>
            <person name="Uhlig S."/>
            <person name="Proctor R.H."/>
        </authorList>
    </citation>
    <scope>NUCLEOTIDE SEQUENCE [LARGE SCALE GENOMIC DNA]</scope>
    <source>
        <strain evidence="2 3">NRRL 20459</strain>
    </source>
</reference>
<keyword evidence="3" id="KW-1185">Reference proteome</keyword>